<evidence type="ECO:0000313" key="3">
    <source>
        <dbReference type="Proteomes" id="UP001597092"/>
    </source>
</evidence>
<gene>
    <name evidence="2" type="ORF">ACFSAS_02065</name>
</gene>
<dbReference type="EMBL" id="JBHUDP010000001">
    <property type="protein sequence ID" value="MFD1684391.1"/>
    <property type="molecule type" value="Genomic_DNA"/>
</dbReference>
<organism evidence="2 3">
    <name type="scientific">Halobellus litoreus</name>
    <dbReference type="NCBI Taxonomy" id="755310"/>
    <lineage>
        <taxon>Archaea</taxon>
        <taxon>Methanobacteriati</taxon>
        <taxon>Methanobacteriota</taxon>
        <taxon>Stenosarchaea group</taxon>
        <taxon>Halobacteria</taxon>
        <taxon>Halobacteriales</taxon>
        <taxon>Haloferacaceae</taxon>
        <taxon>Halobellus</taxon>
    </lineage>
</organism>
<dbReference type="Proteomes" id="UP001597092">
    <property type="component" value="Unassembled WGS sequence"/>
</dbReference>
<name>A0ABD6DQC9_9EURY</name>
<sequence length="96" mass="10362">MASREASAVGAAHAAEIEFEYRDERRARIVAESVRVEVDEIADDRSGATVAREGRLVRVTVEAADLIALRAGTNTWIRLLDVAESVTARGERPVGG</sequence>
<protein>
    <submittedName>
        <fullName evidence="2">KEOPS complex subunit Pcc1</fullName>
    </submittedName>
</protein>
<dbReference type="Gene3D" id="3.30.310.50">
    <property type="entry name" value="Alpha-D-phosphohexomutase, C-terminal domain"/>
    <property type="match status" value="1"/>
</dbReference>
<comment type="caution">
    <text evidence="2">The sequence shown here is derived from an EMBL/GenBank/DDBJ whole genome shotgun (WGS) entry which is preliminary data.</text>
</comment>
<dbReference type="RefSeq" id="WP_256308121.1">
    <property type="nucleotide sequence ID" value="NZ_JANHAW010000002.1"/>
</dbReference>
<dbReference type="InterPro" id="IPR015419">
    <property type="entry name" value="CTAG/Pcc1"/>
</dbReference>
<evidence type="ECO:0000313" key="2">
    <source>
        <dbReference type="EMBL" id="MFD1684391.1"/>
    </source>
</evidence>
<evidence type="ECO:0000256" key="1">
    <source>
        <dbReference type="ARBA" id="ARBA00007073"/>
    </source>
</evidence>
<accession>A0ABD6DQC9</accession>
<dbReference type="NCBIfam" id="NF011470">
    <property type="entry name" value="PRK14887.1"/>
    <property type="match status" value="1"/>
</dbReference>
<dbReference type="Pfam" id="PF09341">
    <property type="entry name" value="Pcc1"/>
    <property type="match status" value="1"/>
</dbReference>
<proteinExistence type="inferred from homology"/>
<reference evidence="2 3" key="1">
    <citation type="journal article" date="2019" name="Int. J. Syst. Evol. Microbiol.">
        <title>The Global Catalogue of Microorganisms (GCM) 10K type strain sequencing project: providing services to taxonomists for standard genome sequencing and annotation.</title>
        <authorList>
            <consortium name="The Broad Institute Genomics Platform"/>
            <consortium name="The Broad Institute Genome Sequencing Center for Infectious Disease"/>
            <person name="Wu L."/>
            <person name="Ma J."/>
        </authorList>
    </citation>
    <scope>NUCLEOTIDE SEQUENCE [LARGE SCALE GENOMIC DNA]</scope>
    <source>
        <strain evidence="2 3">CGMCC 1.10387</strain>
    </source>
</reference>
<dbReference type="AlphaFoldDB" id="A0ABD6DQC9"/>
<keyword evidence="3" id="KW-1185">Reference proteome</keyword>
<comment type="similarity">
    <text evidence="1">Belongs to the CTAG/PCC1 family.</text>
</comment>